<dbReference type="AlphaFoldDB" id="A0AA38TGL8"/>
<name>A0AA38TGL8_9ASTR</name>
<keyword evidence="2" id="KW-1185">Reference proteome</keyword>
<gene>
    <name evidence="1" type="ORF">OSB04_005724</name>
</gene>
<accession>A0AA38TGL8</accession>
<dbReference type="EMBL" id="JARYMX010000002">
    <property type="protein sequence ID" value="KAJ9560564.1"/>
    <property type="molecule type" value="Genomic_DNA"/>
</dbReference>
<evidence type="ECO:0000313" key="1">
    <source>
        <dbReference type="EMBL" id="KAJ9560564.1"/>
    </source>
</evidence>
<evidence type="ECO:0000313" key="2">
    <source>
        <dbReference type="Proteomes" id="UP001172457"/>
    </source>
</evidence>
<comment type="caution">
    <text evidence="1">The sequence shown here is derived from an EMBL/GenBank/DDBJ whole genome shotgun (WGS) entry which is preliminary data.</text>
</comment>
<dbReference type="Proteomes" id="UP001172457">
    <property type="component" value="Chromosome 2"/>
</dbReference>
<sequence>MDKDIITMEVDGNKVVFVAESTNEHPSGTLRQVNQPPLPLTSVWTARCAVAKYSLKKYLFFEYNGHDEFTKFTRYLRIRILISEESPDTDVDQESLYPVESSGCHTKLSSLLSPSSVFKSRAYCSCHQLILRLR</sequence>
<proteinExistence type="predicted"/>
<reference evidence="1" key="1">
    <citation type="submission" date="2023-03" db="EMBL/GenBank/DDBJ databases">
        <title>Chromosome-scale reference genome and RAD-based genetic map of yellow starthistle (Centaurea solstitialis) reveal putative structural variation and QTLs associated with invader traits.</title>
        <authorList>
            <person name="Reatini B."/>
            <person name="Cang F.A."/>
            <person name="Jiang Q."/>
            <person name="Mckibben M.T.W."/>
            <person name="Barker M.S."/>
            <person name="Rieseberg L.H."/>
            <person name="Dlugosch K.M."/>
        </authorList>
    </citation>
    <scope>NUCLEOTIDE SEQUENCE</scope>
    <source>
        <strain evidence="1">CAN-66</strain>
        <tissue evidence="1">Leaf</tissue>
    </source>
</reference>
<protein>
    <submittedName>
        <fullName evidence="1">Uncharacterized protein</fullName>
    </submittedName>
</protein>
<organism evidence="1 2">
    <name type="scientific">Centaurea solstitialis</name>
    <name type="common">yellow star-thistle</name>
    <dbReference type="NCBI Taxonomy" id="347529"/>
    <lineage>
        <taxon>Eukaryota</taxon>
        <taxon>Viridiplantae</taxon>
        <taxon>Streptophyta</taxon>
        <taxon>Embryophyta</taxon>
        <taxon>Tracheophyta</taxon>
        <taxon>Spermatophyta</taxon>
        <taxon>Magnoliopsida</taxon>
        <taxon>eudicotyledons</taxon>
        <taxon>Gunneridae</taxon>
        <taxon>Pentapetalae</taxon>
        <taxon>asterids</taxon>
        <taxon>campanulids</taxon>
        <taxon>Asterales</taxon>
        <taxon>Asteraceae</taxon>
        <taxon>Carduoideae</taxon>
        <taxon>Cardueae</taxon>
        <taxon>Centaureinae</taxon>
        <taxon>Centaurea</taxon>
    </lineage>
</organism>